<evidence type="ECO:0000313" key="2">
    <source>
        <dbReference type="Proteomes" id="UP000805193"/>
    </source>
</evidence>
<reference evidence="1 2" key="1">
    <citation type="journal article" date="2020" name="Cell">
        <title>Large-Scale Comparative Analyses of Tick Genomes Elucidate Their Genetic Diversity and Vector Capacities.</title>
        <authorList>
            <consortium name="Tick Genome and Microbiome Consortium (TIGMIC)"/>
            <person name="Jia N."/>
            <person name="Wang J."/>
            <person name="Shi W."/>
            <person name="Du L."/>
            <person name="Sun Y."/>
            <person name="Zhan W."/>
            <person name="Jiang J.F."/>
            <person name="Wang Q."/>
            <person name="Zhang B."/>
            <person name="Ji P."/>
            <person name="Bell-Sakyi L."/>
            <person name="Cui X.M."/>
            <person name="Yuan T.T."/>
            <person name="Jiang B.G."/>
            <person name="Yang W.F."/>
            <person name="Lam T.T."/>
            <person name="Chang Q.C."/>
            <person name="Ding S.J."/>
            <person name="Wang X.J."/>
            <person name="Zhu J.G."/>
            <person name="Ruan X.D."/>
            <person name="Zhao L."/>
            <person name="Wei J.T."/>
            <person name="Ye R.Z."/>
            <person name="Que T.C."/>
            <person name="Du C.H."/>
            <person name="Zhou Y.H."/>
            <person name="Cheng J.X."/>
            <person name="Dai P.F."/>
            <person name="Guo W.B."/>
            <person name="Han X.H."/>
            <person name="Huang E.J."/>
            <person name="Li L.F."/>
            <person name="Wei W."/>
            <person name="Gao Y.C."/>
            <person name="Liu J.Z."/>
            <person name="Shao H.Z."/>
            <person name="Wang X."/>
            <person name="Wang C.C."/>
            <person name="Yang T.C."/>
            <person name="Huo Q.B."/>
            <person name="Li W."/>
            <person name="Chen H.Y."/>
            <person name="Chen S.E."/>
            <person name="Zhou L.G."/>
            <person name="Ni X.B."/>
            <person name="Tian J.H."/>
            <person name="Sheng Y."/>
            <person name="Liu T."/>
            <person name="Pan Y.S."/>
            <person name="Xia L.Y."/>
            <person name="Li J."/>
            <person name="Zhao F."/>
            <person name="Cao W.C."/>
        </authorList>
    </citation>
    <scope>NUCLEOTIDE SEQUENCE [LARGE SCALE GENOMIC DNA]</scope>
    <source>
        <strain evidence="1">Iper-2018</strain>
    </source>
</reference>
<evidence type="ECO:0000313" key="1">
    <source>
        <dbReference type="EMBL" id="KAG0426579.1"/>
    </source>
</evidence>
<name>A0AC60PZE1_IXOPE</name>
<gene>
    <name evidence="1" type="ORF">HPB47_026317</name>
</gene>
<protein>
    <submittedName>
        <fullName evidence="1">Uncharacterized protein</fullName>
    </submittedName>
</protein>
<organism evidence="1 2">
    <name type="scientific">Ixodes persulcatus</name>
    <name type="common">Taiga tick</name>
    <dbReference type="NCBI Taxonomy" id="34615"/>
    <lineage>
        <taxon>Eukaryota</taxon>
        <taxon>Metazoa</taxon>
        <taxon>Ecdysozoa</taxon>
        <taxon>Arthropoda</taxon>
        <taxon>Chelicerata</taxon>
        <taxon>Arachnida</taxon>
        <taxon>Acari</taxon>
        <taxon>Parasitiformes</taxon>
        <taxon>Ixodida</taxon>
        <taxon>Ixodoidea</taxon>
        <taxon>Ixodidae</taxon>
        <taxon>Ixodinae</taxon>
        <taxon>Ixodes</taxon>
    </lineage>
</organism>
<dbReference type="EMBL" id="JABSTQ010009703">
    <property type="protein sequence ID" value="KAG0426579.1"/>
    <property type="molecule type" value="Genomic_DNA"/>
</dbReference>
<proteinExistence type="predicted"/>
<sequence length="208" mass="22946">MPAHRKHRHKSPDAETTPATLQQSTSSSKFKPRKLPPLPQLPAEDYKVLRSGADKDIIRTMPEQNIVIAIKIGARTYSSTTYITAPDNSAKGVIHNIPSYDSPADIERSLERNTPRVLQARRLGETASVLIVFEGKSVPYYVNYRNRCLIRPHAGNKLQTKKLHHPLQDLASEGKAHTQVKGPLAVAVREDVVRVLLAAVAVPAVGED</sequence>
<accession>A0AC60PZE1</accession>
<keyword evidence="2" id="KW-1185">Reference proteome</keyword>
<dbReference type="Proteomes" id="UP000805193">
    <property type="component" value="Unassembled WGS sequence"/>
</dbReference>
<comment type="caution">
    <text evidence="1">The sequence shown here is derived from an EMBL/GenBank/DDBJ whole genome shotgun (WGS) entry which is preliminary data.</text>
</comment>